<dbReference type="InterPro" id="IPR028098">
    <property type="entry name" value="Glyco_trans_4-like_N"/>
</dbReference>
<dbReference type="PANTHER" id="PTHR43179">
    <property type="entry name" value="RHAMNOSYLTRANSFERASE WBBL"/>
    <property type="match status" value="1"/>
</dbReference>
<dbReference type="SUPFAM" id="SSF53448">
    <property type="entry name" value="Nucleotide-diphospho-sugar transferases"/>
    <property type="match status" value="1"/>
</dbReference>
<evidence type="ECO:0000259" key="4">
    <source>
        <dbReference type="Pfam" id="PF13632"/>
    </source>
</evidence>
<dbReference type="InterPro" id="IPR001296">
    <property type="entry name" value="Glyco_trans_1"/>
</dbReference>
<dbReference type="EMBL" id="CAFBLU010000001">
    <property type="protein sequence ID" value="CAB4859296.1"/>
    <property type="molecule type" value="Genomic_DNA"/>
</dbReference>
<dbReference type="Pfam" id="PF00535">
    <property type="entry name" value="Glycos_transf_2"/>
    <property type="match status" value="1"/>
</dbReference>
<feature type="domain" description="Glycosyltransferase subfamily 4-like N-terminal" evidence="3">
    <location>
        <begin position="17"/>
        <end position="176"/>
    </location>
</feature>
<feature type="domain" description="Glycosyltransferase 2-like" evidence="2">
    <location>
        <begin position="393"/>
        <end position="489"/>
    </location>
</feature>
<evidence type="ECO:0000259" key="2">
    <source>
        <dbReference type="Pfam" id="PF00535"/>
    </source>
</evidence>
<evidence type="ECO:0000259" key="3">
    <source>
        <dbReference type="Pfam" id="PF13439"/>
    </source>
</evidence>
<name>A0A6J7CND2_9ZZZZ</name>
<dbReference type="CDD" id="cd03801">
    <property type="entry name" value="GT4_PimA-like"/>
    <property type="match status" value="1"/>
</dbReference>
<protein>
    <submittedName>
        <fullName evidence="5">Unannotated protein</fullName>
    </submittedName>
</protein>
<dbReference type="Pfam" id="PF00534">
    <property type="entry name" value="Glycos_transf_1"/>
    <property type="match status" value="1"/>
</dbReference>
<dbReference type="GO" id="GO:0016757">
    <property type="term" value="F:glycosyltransferase activity"/>
    <property type="evidence" value="ECO:0007669"/>
    <property type="project" value="InterPro"/>
</dbReference>
<accession>A0A6J7CND2</accession>
<evidence type="ECO:0000259" key="1">
    <source>
        <dbReference type="Pfam" id="PF00534"/>
    </source>
</evidence>
<dbReference type="InterPro" id="IPR029044">
    <property type="entry name" value="Nucleotide-diphossugar_trans"/>
</dbReference>
<dbReference type="Pfam" id="PF13439">
    <property type="entry name" value="Glyco_transf_4"/>
    <property type="match status" value="1"/>
</dbReference>
<dbReference type="Pfam" id="PF13632">
    <property type="entry name" value="Glyco_trans_2_3"/>
    <property type="match status" value="1"/>
</dbReference>
<sequence>MNEQQPILIHAYSGPLGGSERILLDLLRRMDRPAVLACPPGLLADSAEGDGVTVFRVKERPLQARGALSAATALSDLLGHGREIRKLSRDLNPALIVSWGMRSAMASTLTLKRPGCPLVAEHVDLLPPGPQGHAARRALLRCDRVICLSYAIAEDLESAWHASGRISVVHPGVELQENAEARRSEMPTALMLAAIEPWKGQHTALEAVAKTPGVRLVLAGSPIGGGETEYLRELKRRASLPDLAGRVDFPGWIDGAGALADATVLVHTAPSEPFGRALIDAMAAGRPVIAFNAAGPREIVTPDCGRLVPADNPADLAAALSEICADPTLAGAMGAAGRRRVAADFDAVHQAAKWQRAALSLAPLPAGSKHVGPSALDGHQAAAEHAGPGSKISIVTVIHNSAPDLSRLLSSIARHLPAAEVIVVDSGSTDGGSSIAATWPGDATLLMLDGNRGYGAGCVTGMSSATRPITALVNPDVELVDASLAVLAADLLSPSRPDRLLSPLLIHPDGRRQDAVHPLPGTPREFLRALIPAQALPGRLSTVAEPHRSNRSIRVGWAVGACLVARTETLRALGPFNPDVHLYAEDLDLCLRAAERGIETWYHPEARVIHREAHSTRQVFDGEPSRLLAERRRQVVGERLGRFAQQRDDAVQWITLCDRILFKEILRRDTAKERSRLSGLREARRA</sequence>
<feature type="domain" description="Glycosyltransferase 2-like" evidence="4">
    <location>
        <begin position="557"/>
        <end position="637"/>
    </location>
</feature>
<evidence type="ECO:0000313" key="5">
    <source>
        <dbReference type="EMBL" id="CAB4859296.1"/>
    </source>
</evidence>
<dbReference type="Gene3D" id="3.90.550.10">
    <property type="entry name" value="Spore Coat Polysaccharide Biosynthesis Protein SpsA, Chain A"/>
    <property type="match status" value="1"/>
</dbReference>
<dbReference type="InterPro" id="IPR001173">
    <property type="entry name" value="Glyco_trans_2-like"/>
</dbReference>
<dbReference type="AlphaFoldDB" id="A0A6J7CND2"/>
<dbReference type="Gene3D" id="3.40.50.2000">
    <property type="entry name" value="Glycogen Phosphorylase B"/>
    <property type="match status" value="2"/>
</dbReference>
<dbReference type="PANTHER" id="PTHR43179:SF7">
    <property type="entry name" value="RHAMNOSYLTRANSFERASE WBBL"/>
    <property type="match status" value="1"/>
</dbReference>
<reference evidence="5" key="1">
    <citation type="submission" date="2020-05" db="EMBL/GenBank/DDBJ databases">
        <authorList>
            <person name="Chiriac C."/>
            <person name="Salcher M."/>
            <person name="Ghai R."/>
            <person name="Kavagutti S V."/>
        </authorList>
    </citation>
    <scope>NUCLEOTIDE SEQUENCE</scope>
</reference>
<dbReference type="SUPFAM" id="SSF53756">
    <property type="entry name" value="UDP-Glycosyltransferase/glycogen phosphorylase"/>
    <property type="match status" value="1"/>
</dbReference>
<gene>
    <name evidence="5" type="ORF">UFOPK3444_00084</name>
</gene>
<feature type="domain" description="Glycosyl transferase family 1" evidence="1">
    <location>
        <begin position="178"/>
        <end position="339"/>
    </location>
</feature>
<proteinExistence type="predicted"/>
<organism evidence="5">
    <name type="scientific">freshwater metagenome</name>
    <dbReference type="NCBI Taxonomy" id="449393"/>
    <lineage>
        <taxon>unclassified sequences</taxon>
        <taxon>metagenomes</taxon>
        <taxon>ecological metagenomes</taxon>
    </lineage>
</organism>